<dbReference type="InterPro" id="IPR003016">
    <property type="entry name" value="2-oxoA_DH_lipoyl-BS"/>
</dbReference>
<sequence length="384" mass="41540">MATLVLLPKLGVTMEEGKIVNWCKQEGEEVNEGDILFEIETDKVTMEVEAREAGILRKILIAEGETVPVTTPVAIIGSADEDISELLGSGDNVQTNAGQARGAAMPGIEEERPGAAPKDKPILATPRAKKLAREKGVDLSKIEGSGENGRIIEEDVIKYLESTSAQKDSIPLEGIRKIIAERLSRSAQERPHVYFTREIDMATCLKLKDELNYKVTLTDFFVYAVSRALREYPAINVTLAGDEILRHAEVNVGIAVDAGKGLIVPVIKNADKKSLQEIAAERTNLVQLAREGKLIADQVEGGTFTVSNLGMYGVDEFTAIINPPESAILAVGATKKRLVVSEEGDIRIRPVAKVTLAVDHRVIDGALAARFLQAVTGLLENISL</sequence>
<dbReference type="InterPro" id="IPR045257">
    <property type="entry name" value="E2/Pdx1"/>
</dbReference>
<dbReference type="Gene3D" id="2.40.50.100">
    <property type="match status" value="1"/>
</dbReference>
<dbReference type="InterPro" id="IPR036625">
    <property type="entry name" value="E3-bd_dom_sf"/>
</dbReference>
<comment type="cofactor">
    <cofactor evidence="1 6">
        <name>(R)-lipoate</name>
        <dbReference type="ChEBI" id="CHEBI:83088"/>
    </cofactor>
</comment>
<name>A0A151AZ88_9FIRM</name>
<dbReference type="InterPro" id="IPR004167">
    <property type="entry name" value="PSBD"/>
</dbReference>
<comment type="similarity">
    <text evidence="2 6">Belongs to the 2-oxoacid dehydrogenase family.</text>
</comment>
<proteinExistence type="inferred from homology"/>
<dbReference type="Pfam" id="PF00198">
    <property type="entry name" value="2-oxoacid_dh"/>
    <property type="match status" value="1"/>
</dbReference>
<dbReference type="GO" id="GO:0016746">
    <property type="term" value="F:acyltransferase activity"/>
    <property type="evidence" value="ECO:0007669"/>
    <property type="project" value="UniProtKB-KW"/>
</dbReference>
<evidence type="ECO:0000256" key="4">
    <source>
        <dbReference type="ARBA" id="ARBA00022823"/>
    </source>
</evidence>
<dbReference type="EC" id="2.3.1.-" evidence="6"/>
<dbReference type="Gene3D" id="3.30.559.10">
    <property type="entry name" value="Chloramphenicol acetyltransferase-like domain"/>
    <property type="match status" value="1"/>
</dbReference>
<keyword evidence="5 6" id="KW-0012">Acyltransferase</keyword>
<dbReference type="Proteomes" id="UP000075670">
    <property type="component" value="Unassembled WGS sequence"/>
</dbReference>
<gene>
    <name evidence="10" type="primary">pdhC</name>
    <name evidence="10" type="ORF">MOMUL_13290</name>
</gene>
<evidence type="ECO:0000256" key="2">
    <source>
        <dbReference type="ARBA" id="ARBA00007317"/>
    </source>
</evidence>
<keyword evidence="10" id="KW-0670">Pyruvate</keyword>
<dbReference type="SUPFAM" id="SSF51230">
    <property type="entry name" value="Single hybrid motif"/>
    <property type="match status" value="1"/>
</dbReference>
<dbReference type="CDD" id="cd06849">
    <property type="entry name" value="lipoyl_domain"/>
    <property type="match status" value="1"/>
</dbReference>
<evidence type="ECO:0000256" key="1">
    <source>
        <dbReference type="ARBA" id="ARBA00001938"/>
    </source>
</evidence>
<comment type="caution">
    <text evidence="10">The sequence shown here is derived from an EMBL/GenBank/DDBJ whole genome shotgun (WGS) entry which is preliminary data.</text>
</comment>
<evidence type="ECO:0000256" key="3">
    <source>
        <dbReference type="ARBA" id="ARBA00022679"/>
    </source>
</evidence>
<dbReference type="SUPFAM" id="SSF47005">
    <property type="entry name" value="Peripheral subunit-binding domain of 2-oxo acid dehydrogenase complex"/>
    <property type="match status" value="1"/>
</dbReference>
<dbReference type="FunFam" id="3.30.559.10:FF:000007">
    <property type="entry name" value="Dihydrolipoamide acetyltransferase component of pyruvate dehydrogenase complex"/>
    <property type="match status" value="1"/>
</dbReference>
<dbReference type="SUPFAM" id="SSF52777">
    <property type="entry name" value="CoA-dependent acyltransferases"/>
    <property type="match status" value="1"/>
</dbReference>
<dbReference type="PROSITE" id="PS51826">
    <property type="entry name" value="PSBD"/>
    <property type="match status" value="1"/>
</dbReference>
<evidence type="ECO:0000313" key="10">
    <source>
        <dbReference type="EMBL" id="KYH32727.1"/>
    </source>
</evidence>
<dbReference type="PANTHER" id="PTHR23151:SF90">
    <property type="entry name" value="DIHYDROLIPOYLLYSINE-RESIDUE ACETYLTRANSFERASE COMPONENT OF PYRUVATE DEHYDROGENASE COMPLEX, MITOCHONDRIAL-RELATED"/>
    <property type="match status" value="1"/>
</dbReference>
<dbReference type="EMBL" id="LTBC01000003">
    <property type="protein sequence ID" value="KYH32727.1"/>
    <property type="molecule type" value="Genomic_DNA"/>
</dbReference>
<reference evidence="10 11" key="1">
    <citation type="submission" date="2016-02" db="EMBL/GenBank/DDBJ databases">
        <title>Genome sequence of Moorella mulderi DSM 14980.</title>
        <authorList>
            <person name="Poehlein A."/>
            <person name="Daniel R."/>
        </authorList>
    </citation>
    <scope>NUCLEOTIDE SEQUENCE [LARGE SCALE GENOMIC DNA]</scope>
    <source>
        <strain evidence="10 11">DSM 14980</strain>
    </source>
</reference>
<dbReference type="GO" id="GO:0006086">
    <property type="term" value="P:pyruvate decarboxylation to acetyl-CoA"/>
    <property type="evidence" value="ECO:0007669"/>
    <property type="project" value="InterPro"/>
</dbReference>
<feature type="region of interest" description="Disordered" evidence="7">
    <location>
        <begin position="90"/>
        <end position="121"/>
    </location>
</feature>
<evidence type="ECO:0000256" key="6">
    <source>
        <dbReference type="RuleBase" id="RU003423"/>
    </source>
</evidence>
<dbReference type="InterPro" id="IPR000089">
    <property type="entry name" value="Biotin_lipoyl"/>
</dbReference>
<dbReference type="RefSeq" id="WP_062283078.1">
    <property type="nucleotide sequence ID" value="NZ_LTBC01000003.1"/>
</dbReference>
<keyword evidence="4 6" id="KW-0450">Lipoyl</keyword>
<keyword evidence="3 6" id="KW-0808">Transferase</keyword>
<dbReference type="PATRIC" id="fig|1122241.3.peg.1396"/>
<dbReference type="Pfam" id="PF02817">
    <property type="entry name" value="E3_binding"/>
    <property type="match status" value="1"/>
</dbReference>
<feature type="domain" description="Peripheral subunit-binding (PSBD)" evidence="9">
    <location>
        <begin position="123"/>
        <end position="160"/>
    </location>
</feature>
<feature type="compositionally biased region" description="Basic and acidic residues" evidence="7">
    <location>
        <begin position="109"/>
        <end position="121"/>
    </location>
</feature>
<dbReference type="OrthoDB" id="9805770at2"/>
<dbReference type="Gene3D" id="4.10.320.10">
    <property type="entry name" value="E3-binding domain"/>
    <property type="match status" value="1"/>
</dbReference>
<evidence type="ECO:0000259" key="8">
    <source>
        <dbReference type="PROSITE" id="PS50968"/>
    </source>
</evidence>
<keyword evidence="11" id="KW-1185">Reference proteome</keyword>
<evidence type="ECO:0000256" key="7">
    <source>
        <dbReference type="SAM" id="MobiDB-lite"/>
    </source>
</evidence>
<dbReference type="InterPro" id="IPR001078">
    <property type="entry name" value="2-oxoacid_DH_actylTfrase"/>
</dbReference>
<accession>A0A151AZ88</accession>
<evidence type="ECO:0000313" key="11">
    <source>
        <dbReference type="Proteomes" id="UP000075670"/>
    </source>
</evidence>
<organism evidence="10 11">
    <name type="scientific">Moorella mulderi DSM 14980</name>
    <dbReference type="NCBI Taxonomy" id="1122241"/>
    <lineage>
        <taxon>Bacteria</taxon>
        <taxon>Bacillati</taxon>
        <taxon>Bacillota</taxon>
        <taxon>Clostridia</taxon>
        <taxon>Neomoorellales</taxon>
        <taxon>Neomoorellaceae</taxon>
        <taxon>Neomoorella</taxon>
    </lineage>
</organism>
<evidence type="ECO:0000259" key="9">
    <source>
        <dbReference type="PROSITE" id="PS51826"/>
    </source>
</evidence>
<dbReference type="GO" id="GO:0045254">
    <property type="term" value="C:pyruvate dehydrogenase complex"/>
    <property type="evidence" value="ECO:0007669"/>
    <property type="project" value="InterPro"/>
</dbReference>
<dbReference type="PANTHER" id="PTHR23151">
    <property type="entry name" value="DIHYDROLIPOAMIDE ACETYL/SUCCINYL-TRANSFERASE-RELATED"/>
    <property type="match status" value="1"/>
</dbReference>
<dbReference type="PROSITE" id="PS50968">
    <property type="entry name" value="BIOTINYL_LIPOYL"/>
    <property type="match status" value="1"/>
</dbReference>
<dbReference type="Pfam" id="PF00364">
    <property type="entry name" value="Biotin_lipoyl"/>
    <property type="match status" value="1"/>
</dbReference>
<evidence type="ECO:0000256" key="5">
    <source>
        <dbReference type="ARBA" id="ARBA00023315"/>
    </source>
</evidence>
<feature type="domain" description="Lipoyl-binding" evidence="8">
    <location>
        <begin position="2"/>
        <end position="77"/>
    </location>
</feature>
<dbReference type="InterPro" id="IPR011053">
    <property type="entry name" value="Single_hybrid_motif"/>
</dbReference>
<dbReference type="AlphaFoldDB" id="A0A151AZ88"/>
<dbReference type="InterPro" id="IPR023213">
    <property type="entry name" value="CAT-like_dom_sf"/>
</dbReference>
<dbReference type="PROSITE" id="PS00189">
    <property type="entry name" value="LIPOYL"/>
    <property type="match status" value="1"/>
</dbReference>
<protein>
    <recommendedName>
        <fullName evidence="6">Dihydrolipoamide acetyltransferase component of pyruvate dehydrogenase complex</fullName>
        <ecNumber evidence="6">2.3.1.-</ecNumber>
    </recommendedName>
</protein>